<keyword evidence="7" id="KW-0239">DNA-directed DNA polymerase</keyword>
<evidence type="ECO:0000256" key="1">
    <source>
        <dbReference type="ARBA" id="ARBA00004496"/>
    </source>
</evidence>
<dbReference type="Gene3D" id="3.10.150.10">
    <property type="entry name" value="DNA Polymerase III, subunit A, domain 2"/>
    <property type="match status" value="3"/>
</dbReference>
<evidence type="ECO:0000256" key="7">
    <source>
        <dbReference type="ARBA" id="ARBA00022932"/>
    </source>
</evidence>
<dbReference type="InterPro" id="IPR022637">
    <property type="entry name" value="DNA_polIII_beta_cen"/>
</dbReference>
<dbReference type="Proteomes" id="UP001307760">
    <property type="component" value="Unassembled WGS sequence"/>
</dbReference>
<keyword evidence="8" id="KW-0238">DNA-binding</keyword>
<sequence>MKLQVEQTALAEGARWVARHIPPSAADPAALAVLLTADGETLTVAYSSAEVAASVAIDAHVIAAGRAAVSGKVFADILGALPPLQVELTGDDNGVDMIAGSNTFRLGLLDTNSYPSLPPMPAISGQAPGDLFATAVANVAPAVDYQTAAMPELGGIRIRPDGDRLQLMATDRYRVAVQTIPWQPNGDAVPALLPGRALTDVAKAAGGADSVDLALTAGTAGVHVDGRTSISRLLPVDKFPNADAAFPKEYTGVVTCDVDELAETVRRIGLLLEGEQAIELAISGDHMTIQAMRNTKATGKARIACRLEGPDTFDIAFNPRYLLDGLGPIDDEVAINLTTYSKPALIHAAVNNPSYQYLVVPVRDPAKAAS</sequence>
<evidence type="ECO:0000256" key="5">
    <source>
        <dbReference type="ARBA" id="ARBA00022695"/>
    </source>
</evidence>
<proteinExistence type="inferred from homology"/>
<evidence type="ECO:0000259" key="9">
    <source>
        <dbReference type="Pfam" id="PF00712"/>
    </source>
</evidence>
<dbReference type="InterPro" id="IPR046938">
    <property type="entry name" value="DNA_clamp_sf"/>
</dbReference>
<evidence type="ECO:0000259" key="10">
    <source>
        <dbReference type="Pfam" id="PF02767"/>
    </source>
</evidence>
<dbReference type="Pfam" id="PF02768">
    <property type="entry name" value="DNA_pol3_beta_3"/>
    <property type="match status" value="1"/>
</dbReference>
<evidence type="ECO:0000259" key="11">
    <source>
        <dbReference type="Pfam" id="PF02768"/>
    </source>
</evidence>
<feature type="domain" description="DNA polymerase III beta sliding clamp central" evidence="10">
    <location>
        <begin position="129"/>
        <end position="240"/>
    </location>
</feature>
<evidence type="ECO:0000256" key="2">
    <source>
        <dbReference type="ARBA" id="ARBA00010752"/>
    </source>
</evidence>
<keyword evidence="13" id="KW-1185">Reference proteome</keyword>
<evidence type="ECO:0000256" key="3">
    <source>
        <dbReference type="ARBA" id="ARBA00022490"/>
    </source>
</evidence>
<keyword evidence="4 12" id="KW-0808">Transferase</keyword>
<feature type="domain" description="DNA polymerase III beta sliding clamp N-terminal" evidence="9">
    <location>
        <begin position="1"/>
        <end position="118"/>
    </location>
</feature>
<reference evidence="12 13" key="1">
    <citation type="submission" date="2023-12" db="EMBL/GenBank/DDBJ databases">
        <title>30 novel species of actinomycetes from the DSMZ collection.</title>
        <authorList>
            <person name="Nouioui I."/>
        </authorList>
    </citation>
    <scope>NUCLEOTIDE SEQUENCE [LARGE SCALE GENOMIC DNA]</scope>
    <source>
        <strain evidence="12 13">DSM 41528</strain>
    </source>
</reference>
<evidence type="ECO:0000313" key="12">
    <source>
        <dbReference type="EMBL" id="MEE4419603.1"/>
    </source>
</evidence>
<dbReference type="EC" id="2.7.7.7" evidence="12"/>
<protein>
    <submittedName>
        <fullName evidence="12">DNA polymerase III subunit beta</fullName>
        <ecNumber evidence="12">2.7.7.7</ecNumber>
    </submittedName>
</protein>
<keyword evidence="3" id="KW-0963">Cytoplasm</keyword>
<dbReference type="PANTHER" id="PTHR30478">
    <property type="entry name" value="DNA POLYMERASE III SUBUNIT BETA"/>
    <property type="match status" value="1"/>
</dbReference>
<dbReference type="Pfam" id="PF02767">
    <property type="entry name" value="DNA_pol3_beta_2"/>
    <property type="match status" value="1"/>
</dbReference>
<dbReference type="NCBIfam" id="TIGR00663">
    <property type="entry name" value="dnan"/>
    <property type="match status" value="1"/>
</dbReference>
<dbReference type="Pfam" id="PF00712">
    <property type="entry name" value="DNA_pol3_beta"/>
    <property type="match status" value="1"/>
</dbReference>
<evidence type="ECO:0000256" key="4">
    <source>
        <dbReference type="ARBA" id="ARBA00022679"/>
    </source>
</evidence>
<evidence type="ECO:0000256" key="6">
    <source>
        <dbReference type="ARBA" id="ARBA00022705"/>
    </source>
</evidence>
<organism evidence="12 13">
    <name type="scientific">Streptomyces bugieae</name>
    <dbReference type="NCBI Taxonomy" id="3098223"/>
    <lineage>
        <taxon>Bacteria</taxon>
        <taxon>Bacillati</taxon>
        <taxon>Actinomycetota</taxon>
        <taxon>Actinomycetes</taxon>
        <taxon>Kitasatosporales</taxon>
        <taxon>Streptomycetaceae</taxon>
        <taxon>Streptomyces</taxon>
    </lineage>
</organism>
<name>A0ABU7NL62_9ACTN</name>
<evidence type="ECO:0000256" key="8">
    <source>
        <dbReference type="ARBA" id="ARBA00023125"/>
    </source>
</evidence>
<comment type="similarity">
    <text evidence="2">Belongs to the beta sliding clamp family.</text>
</comment>
<dbReference type="InterPro" id="IPR001001">
    <property type="entry name" value="DNA_polIII_beta"/>
</dbReference>
<dbReference type="RefSeq" id="WP_330821298.1">
    <property type="nucleotide sequence ID" value="NZ_JAZBJP010000002.1"/>
</dbReference>
<dbReference type="GO" id="GO:0003887">
    <property type="term" value="F:DNA-directed DNA polymerase activity"/>
    <property type="evidence" value="ECO:0007669"/>
    <property type="project" value="UniProtKB-EC"/>
</dbReference>
<dbReference type="InterPro" id="IPR022634">
    <property type="entry name" value="DNA_polIII_beta_N"/>
</dbReference>
<dbReference type="SMART" id="SM00480">
    <property type="entry name" value="POL3Bc"/>
    <property type="match status" value="1"/>
</dbReference>
<dbReference type="EMBL" id="JAZBJP010000002">
    <property type="protein sequence ID" value="MEE4419603.1"/>
    <property type="molecule type" value="Genomic_DNA"/>
</dbReference>
<keyword evidence="5 12" id="KW-0548">Nucleotidyltransferase</keyword>
<accession>A0ABU7NL62</accession>
<gene>
    <name evidence="12" type="primary">dnaN</name>
    <name evidence="12" type="ORF">V2J85_09580</name>
</gene>
<dbReference type="SUPFAM" id="SSF55979">
    <property type="entry name" value="DNA clamp"/>
    <property type="match status" value="3"/>
</dbReference>
<dbReference type="InterPro" id="IPR022635">
    <property type="entry name" value="DNA_polIII_beta_C"/>
</dbReference>
<keyword evidence="6" id="KW-0235">DNA replication</keyword>
<evidence type="ECO:0000313" key="13">
    <source>
        <dbReference type="Proteomes" id="UP001307760"/>
    </source>
</evidence>
<dbReference type="CDD" id="cd00140">
    <property type="entry name" value="beta_clamp"/>
    <property type="match status" value="1"/>
</dbReference>
<feature type="domain" description="DNA polymerase III beta sliding clamp C-terminal" evidence="11">
    <location>
        <begin position="245"/>
        <end position="363"/>
    </location>
</feature>
<comment type="subcellular location">
    <subcellularLocation>
        <location evidence="1">Cytoplasm</location>
    </subcellularLocation>
</comment>
<dbReference type="PANTHER" id="PTHR30478:SF0">
    <property type="entry name" value="BETA SLIDING CLAMP"/>
    <property type="match status" value="1"/>
</dbReference>
<comment type="caution">
    <text evidence="12">The sequence shown here is derived from an EMBL/GenBank/DDBJ whole genome shotgun (WGS) entry which is preliminary data.</text>
</comment>